<dbReference type="GO" id="GO:0000981">
    <property type="term" value="F:DNA-binding transcription factor activity, RNA polymerase II-specific"/>
    <property type="evidence" value="ECO:0007669"/>
    <property type="project" value="InterPro"/>
</dbReference>
<dbReference type="CDD" id="cd12148">
    <property type="entry name" value="fungal_TF_MHR"/>
    <property type="match status" value="1"/>
</dbReference>
<dbReference type="PANTHER" id="PTHR47424">
    <property type="entry name" value="REGULATORY PROTEIN GAL4"/>
    <property type="match status" value="1"/>
</dbReference>
<dbReference type="OrthoDB" id="2123952at2759"/>
<dbReference type="SUPFAM" id="SSF57701">
    <property type="entry name" value="Zn2/Cys6 DNA-binding domain"/>
    <property type="match status" value="1"/>
</dbReference>
<dbReference type="STRING" id="252740.A0A423W1Q2"/>
<evidence type="ECO:0000313" key="9">
    <source>
        <dbReference type="Proteomes" id="UP000284375"/>
    </source>
</evidence>
<feature type="domain" description="Zn(2)-C6 fungal-type" evidence="7">
    <location>
        <begin position="7"/>
        <end position="36"/>
    </location>
</feature>
<dbReference type="InterPro" id="IPR051127">
    <property type="entry name" value="Fungal_SecMet_Regulators"/>
</dbReference>
<evidence type="ECO:0000259" key="7">
    <source>
        <dbReference type="PROSITE" id="PS50048"/>
    </source>
</evidence>
<evidence type="ECO:0000256" key="4">
    <source>
        <dbReference type="ARBA" id="ARBA00023163"/>
    </source>
</evidence>
<keyword evidence="9" id="KW-1185">Reference proteome</keyword>
<dbReference type="InterPro" id="IPR001138">
    <property type="entry name" value="Zn2Cys6_DnaBD"/>
</dbReference>
<organism evidence="8 9">
    <name type="scientific">Cytospora chrysosperma</name>
    <name type="common">Cytospora canker fungus</name>
    <name type="synonym">Sphaeria chrysosperma</name>
    <dbReference type="NCBI Taxonomy" id="252740"/>
    <lineage>
        <taxon>Eukaryota</taxon>
        <taxon>Fungi</taxon>
        <taxon>Dikarya</taxon>
        <taxon>Ascomycota</taxon>
        <taxon>Pezizomycotina</taxon>
        <taxon>Sordariomycetes</taxon>
        <taxon>Sordariomycetidae</taxon>
        <taxon>Diaporthales</taxon>
        <taxon>Cytosporaceae</taxon>
        <taxon>Cytospora</taxon>
    </lineage>
</organism>
<dbReference type="Pfam" id="PF00172">
    <property type="entry name" value="Zn_clus"/>
    <property type="match status" value="1"/>
</dbReference>
<protein>
    <recommendedName>
        <fullName evidence="7">Zn(2)-C6 fungal-type domain-containing protein</fullName>
    </recommendedName>
</protein>
<evidence type="ECO:0000256" key="1">
    <source>
        <dbReference type="ARBA" id="ARBA00022723"/>
    </source>
</evidence>
<dbReference type="PANTHER" id="PTHR47424:SF3">
    <property type="entry name" value="REGULATORY PROTEIN GAL4"/>
    <property type="match status" value="1"/>
</dbReference>
<name>A0A423W1Q2_CYTCH</name>
<dbReference type="GO" id="GO:0003677">
    <property type="term" value="F:DNA binding"/>
    <property type="evidence" value="ECO:0007669"/>
    <property type="project" value="UniProtKB-KW"/>
</dbReference>
<keyword evidence="2" id="KW-0805">Transcription regulation</keyword>
<dbReference type="InterPro" id="IPR036864">
    <property type="entry name" value="Zn2-C6_fun-type_DNA-bd_sf"/>
</dbReference>
<dbReference type="InterPro" id="IPR007219">
    <property type="entry name" value="XnlR_reg_dom"/>
</dbReference>
<sequence>MEKNPKACEPCRRRKVRCNGQSPCNRCERKPSECVYRLRTRVRKSGAQRAAAGVSKPVSTSPNVPKRPEQQPTTPRPFPTDGAAISPAGFRGPLPDGDGPKSDSAIYQGIAAAHEDLESTENSRLFYGPASQFAFLQQVHRSILSSTGPHGHNQEREVQEGGPGLDLFLQRSFFFGTASRVDATAFFRPPSALMPLISIEQAKVFLKQFKSWSAHILSFFTDAELDKMVQTLYNSEETRPSQTKALALVILALGALGTSNTDVAEVLFARAKYEAVLFDDTVSLQMIQFSLLQAEYNCNMGRPNLIYLNLGTACRKAFALGLHREAANSMARPEDTEKCRITLWCLYYFETWYSMTLGRESSLKMSDISSPFPENQPFIVSLSRLAYIGEMCVRDIYSQRYTSLRQLYMAAEGIHSQLRDFAIAHGIGPAGFERNGVSAISGPASLQLHNHATDTAQDCIMYCYSQLQQHENCRSSRYHGFFLESSCAVLFFDTLRHPSKYPYNVEYIQMAIRSLDLMVHDEPITNARNSLKKILRVVEETISNGKAADVATTNGHLGYSDAISQANENTTLPSPVSFLDQEHLQSHANIQFPSLNAPLSSSNQLIFFSDQPGVLGTDATGASMTMPNLPGDPGAFANGGEGLDPLSHFHYDVMTTDLYNFFPLNMTPPSATAGNDTMTNTDESAAGNK</sequence>
<dbReference type="GO" id="GO:0006351">
    <property type="term" value="P:DNA-templated transcription"/>
    <property type="evidence" value="ECO:0007669"/>
    <property type="project" value="InterPro"/>
</dbReference>
<comment type="caution">
    <text evidence="8">The sequence shown here is derived from an EMBL/GenBank/DDBJ whole genome shotgun (WGS) entry which is preliminary data.</text>
</comment>
<dbReference type="CDD" id="cd00067">
    <property type="entry name" value="GAL4"/>
    <property type="match status" value="1"/>
</dbReference>
<dbReference type="Pfam" id="PF04082">
    <property type="entry name" value="Fungal_trans"/>
    <property type="match status" value="1"/>
</dbReference>
<dbReference type="Gene3D" id="4.10.240.10">
    <property type="entry name" value="Zn(2)-C6 fungal-type DNA-binding domain"/>
    <property type="match status" value="1"/>
</dbReference>
<proteinExistence type="predicted"/>
<feature type="region of interest" description="Disordered" evidence="6">
    <location>
        <begin position="43"/>
        <end position="104"/>
    </location>
</feature>
<dbReference type="SMART" id="SM00066">
    <property type="entry name" value="GAL4"/>
    <property type="match status" value="1"/>
</dbReference>
<evidence type="ECO:0000313" key="8">
    <source>
        <dbReference type="EMBL" id="ROV97277.1"/>
    </source>
</evidence>
<keyword evidence="1" id="KW-0479">Metal-binding</keyword>
<dbReference type="Proteomes" id="UP000284375">
    <property type="component" value="Unassembled WGS sequence"/>
</dbReference>
<keyword evidence="4" id="KW-0804">Transcription</keyword>
<evidence type="ECO:0000256" key="2">
    <source>
        <dbReference type="ARBA" id="ARBA00023015"/>
    </source>
</evidence>
<accession>A0A423W1Q2</accession>
<feature type="compositionally biased region" description="Polar residues" evidence="6">
    <location>
        <begin position="669"/>
        <end position="683"/>
    </location>
</feature>
<evidence type="ECO:0000256" key="3">
    <source>
        <dbReference type="ARBA" id="ARBA00023125"/>
    </source>
</evidence>
<evidence type="ECO:0000256" key="6">
    <source>
        <dbReference type="SAM" id="MobiDB-lite"/>
    </source>
</evidence>
<feature type="region of interest" description="Disordered" evidence="6">
    <location>
        <begin position="669"/>
        <end position="689"/>
    </location>
</feature>
<dbReference type="GO" id="GO:0008270">
    <property type="term" value="F:zinc ion binding"/>
    <property type="evidence" value="ECO:0007669"/>
    <property type="project" value="InterPro"/>
</dbReference>
<evidence type="ECO:0000256" key="5">
    <source>
        <dbReference type="ARBA" id="ARBA00023242"/>
    </source>
</evidence>
<dbReference type="EMBL" id="LJZO01000017">
    <property type="protein sequence ID" value="ROV97277.1"/>
    <property type="molecule type" value="Genomic_DNA"/>
</dbReference>
<gene>
    <name evidence="8" type="ORF">VSDG_04786</name>
</gene>
<dbReference type="PROSITE" id="PS50048">
    <property type="entry name" value="ZN2_CY6_FUNGAL_2"/>
    <property type="match status" value="1"/>
</dbReference>
<dbReference type="PROSITE" id="PS00463">
    <property type="entry name" value="ZN2_CY6_FUNGAL_1"/>
    <property type="match status" value="1"/>
</dbReference>
<dbReference type="AlphaFoldDB" id="A0A423W1Q2"/>
<keyword evidence="5" id="KW-0539">Nucleus</keyword>
<keyword evidence="3" id="KW-0238">DNA-binding</keyword>
<reference evidence="8 9" key="1">
    <citation type="submission" date="2015-09" db="EMBL/GenBank/DDBJ databases">
        <title>Host preference determinants of Valsa canker pathogens revealed by comparative genomics.</title>
        <authorList>
            <person name="Yin Z."/>
            <person name="Huang L."/>
        </authorList>
    </citation>
    <scope>NUCLEOTIDE SEQUENCE [LARGE SCALE GENOMIC DNA]</scope>
    <source>
        <strain evidence="8 9">YSFL</strain>
    </source>
</reference>
<dbReference type="SMART" id="SM00906">
    <property type="entry name" value="Fungal_trans"/>
    <property type="match status" value="1"/>
</dbReference>